<sequence>MAAVPPPPPTAAQIVYAQRELRDIMLFQQEKFSRYRNGDASYTKSLLDIEAEYRNGITAHANRILARRIPRANYTGTFTSADQRRLQARADHVAGVNRNNRRYGNPAPPNMNLNAQRTATGRTMFGRATALMPARNHFTFVKILGAGGNGMVTL</sequence>
<evidence type="ECO:0000313" key="1">
    <source>
        <dbReference type="EMBL" id="KAL1856315.1"/>
    </source>
</evidence>
<dbReference type="Proteomes" id="UP001583177">
    <property type="component" value="Unassembled WGS sequence"/>
</dbReference>
<keyword evidence="2" id="KW-1185">Reference proteome</keyword>
<dbReference type="EMBL" id="JAWRVE010000123">
    <property type="protein sequence ID" value="KAL1856315.1"/>
    <property type="molecule type" value="Genomic_DNA"/>
</dbReference>
<evidence type="ECO:0000313" key="2">
    <source>
        <dbReference type="Proteomes" id="UP001583177"/>
    </source>
</evidence>
<comment type="caution">
    <text evidence="1">The sequence shown here is derived from an EMBL/GenBank/DDBJ whole genome shotgun (WGS) entry which is preliminary data.</text>
</comment>
<name>A0ABR3W8V8_9PEZI</name>
<organism evidence="1 2">
    <name type="scientific">Diaporthe australafricana</name>
    <dbReference type="NCBI Taxonomy" id="127596"/>
    <lineage>
        <taxon>Eukaryota</taxon>
        <taxon>Fungi</taxon>
        <taxon>Dikarya</taxon>
        <taxon>Ascomycota</taxon>
        <taxon>Pezizomycotina</taxon>
        <taxon>Sordariomycetes</taxon>
        <taxon>Sordariomycetidae</taxon>
        <taxon>Diaporthales</taxon>
        <taxon>Diaporthaceae</taxon>
        <taxon>Diaporthe</taxon>
    </lineage>
</organism>
<protein>
    <submittedName>
        <fullName evidence="1">Uncharacterized protein</fullName>
    </submittedName>
</protein>
<accession>A0ABR3W8V8</accession>
<proteinExistence type="predicted"/>
<reference evidence="1 2" key="1">
    <citation type="journal article" date="2024" name="IMA Fungus">
        <title>IMA Genome - F19 : A genome assembly and annotation guide to empower mycologists, including annotated draft genome sequences of Ceratocystis pirilliformis, Diaporthe australafricana, Fusarium ophioides, Paecilomyces lecythidis, and Sporothrix stenoceras.</title>
        <authorList>
            <person name="Aylward J."/>
            <person name="Wilson A.M."/>
            <person name="Visagie C.M."/>
            <person name="Spraker J."/>
            <person name="Barnes I."/>
            <person name="Buitendag C."/>
            <person name="Ceriani C."/>
            <person name="Del Mar Angel L."/>
            <person name="du Plessis D."/>
            <person name="Fuchs T."/>
            <person name="Gasser K."/>
            <person name="Kramer D."/>
            <person name="Li W."/>
            <person name="Munsamy K."/>
            <person name="Piso A."/>
            <person name="Price J.L."/>
            <person name="Sonnekus B."/>
            <person name="Thomas C."/>
            <person name="van der Nest A."/>
            <person name="van Dijk A."/>
            <person name="van Heerden A."/>
            <person name="van Vuuren N."/>
            <person name="Yilmaz N."/>
            <person name="Duong T.A."/>
            <person name="van der Merwe N.A."/>
            <person name="Wingfield M.J."/>
            <person name="Wingfield B.D."/>
        </authorList>
    </citation>
    <scope>NUCLEOTIDE SEQUENCE [LARGE SCALE GENOMIC DNA]</scope>
    <source>
        <strain evidence="1 2">CMW 18300</strain>
    </source>
</reference>
<gene>
    <name evidence="1" type="ORF">Daus18300_010800</name>
</gene>